<dbReference type="SMART" id="SM00645">
    <property type="entry name" value="Pept_C1"/>
    <property type="match status" value="1"/>
</dbReference>
<dbReference type="InterPro" id="IPR025661">
    <property type="entry name" value="Pept_asp_AS"/>
</dbReference>
<proteinExistence type="inferred from homology"/>
<dbReference type="PANTHER" id="PTHR12411">
    <property type="entry name" value="CYSTEINE PROTEASE FAMILY C1-RELATED"/>
    <property type="match status" value="1"/>
</dbReference>
<dbReference type="InterPro" id="IPR013128">
    <property type="entry name" value="Peptidase_C1A"/>
</dbReference>
<organism evidence="3 4">
    <name type="scientific">Nematostella vectensis</name>
    <name type="common">Starlet sea anemone</name>
    <dbReference type="NCBI Taxonomy" id="45351"/>
    <lineage>
        <taxon>Eukaryota</taxon>
        <taxon>Metazoa</taxon>
        <taxon>Cnidaria</taxon>
        <taxon>Anthozoa</taxon>
        <taxon>Hexacorallia</taxon>
        <taxon>Actiniaria</taxon>
        <taxon>Edwardsiidae</taxon>
        <taxon>Nematostella</taxon>
    </lineage>
</organism>
<evidence type="ECO:0000256" key="1">
    <source>
        <dbReference type="ARBA" id="ARBA00008455"/>
    </source>
</evidence>
<evidence type="ECO:0000313" key="4">
    <source>
        <dbReference type="Proteomes" id="UP000001593"/>
    </source>
</evidence>
<dbReference type="AlphaFoldDB" id="A7SY63"/>
<dbReference type="Pfam" id="PF00112">
    <property type="entry name" value="Peptidase_C1"/>
    <property type="match status" value="1"/>
</dbReference>
<dbReference type="PhylomeDB" id="A7SY63"/>
<protein>
    <recommendedName>
        <fullName evidence="2">Peptidase C1A papain C-terminal domain-containing protein</fullName>
    </recommendedName>
</protein>
<dbReference type="SUPFAM" id="SSF54001">
    <property type="entry name" value="Cysteine proteinases"/>
    <property type="match status" value="1"/>
</dbReference>
<dbReference type="HOGENOM" id="CLU_012184_8_2_1"/>
<dbReference type="InterPro" id="IPR038765">
    <property type="entry name" value="Papain-like_cys_pep_sf"/>
</dbReference>
<dbReference type="FunFam" id="3.90.70.10:FF:000375">
    <property type="entry name" value="AGAP003875-PA"/>
    <property type="match status" value="1"/>
</dbReference>
<evidence type="ECO:0000313" key="3">
    <source>
        <dbReference type="EMBL" id="EDO31349.1"/>
    </source>
</evidence>
<evidence type="ECO:0000259" key="2">
    <source>
        <dbReference type="SMART" id="SM00645"/>
    </source>
</evidence>
<dbReference type="GO" id="GO:0008234">
    <property type="term" value="F:cysteine-type peptidase activity"/>
    <property type="evidence" value="ECO:0007669"/>
    <property type="project" value="InterPro"/>
</dbReference>
<reference evidence="3 4" key="1">
    <citation type="journal article" date="2007" name="Science">
        <title>Sea anemone genome reveals ancestral eumetazoan gene repertoire and genomic organization.</title>
        <authorList>
            <person name="Putnam N.H."/>
            <person name="Srivastava M."/>
            <person name="Hellsten U."/>
            <person name="Dirks B."/>
            <person name="Chapman J."/>
            <person name="Salamov A."/>
            <person name="Terry A."/>
            <person name="Shapiro H."/>
            <person name="Lindquist E."/>
            <person name="Kapitonov V.V."/>
            <person name="Jurka J."/>
            <person name="Genikhovich G."/>
            <person name="Grigoriev I.V."/>
            <person name="Lucas S.M."/>
            <person name="Steele R.E."/>
            <person name="Finnerty J.R."/>
            <person name="Technau U."/>
            <person name="Martindale M.Q."/>
            <person name="Rokhsar D.S."/>
        </authorList>
    </citation>
    <scope>NUCLEOTIDE SEQUENCE [LARGE SCALE GENOMIC DNA]</scope>
    <source>
        <strain evidence="4">CH2 X CH6</strain>
    </source>
</reference>
<sequence>QEGYCHFKNTSIGARLDKYMSIRKGNTTQLKLAVAFYGPVSILVNTQPKTFKFYGSGIYYDTQCSTYPMTVKRIDSNHAALAVGYGEEKGVPYWIVKNSWSAMWGEEGYIKIAMKDDNCGVAQKAVVVDVKT</sequence>
<accession>A7SY63</accession>
<dbReference type="InParanoid" id="A7SY63"/>
<gene>
    <name evidence="3" type="ORF">NEMVEDRAFT_v1g137597</name>
</gene>
<dbReference type="MEROPS" id="C01.067"/>
<name>A7SY63_NEMVE</name>
<dbReference type="STRING" id="45351.A7SY63"/>
<feature type="domain" description="Peptidase C1A papain C-terminal" evidence="2">
    <location>
        <begin position="1"/>
        <end position="129"/>
    </location>
</feature>
<dbReference type="OMA" id="PMTVKRI"/>
<dbReference type="eggNOG" id="KOG1543">
    <property type="taxonomic scope" value="Eukaryota"/>
</dbReference>
<keyword evidence="4" id="KW-1185">Reference proteome</keyword>
<comment type="similarity">
    <text evidence="1">Belongs to the peptidase C1 family.</text>
</comment>
<dbReference type="Proteomes" id="UP000001593">
    <property type="component" value="Unassembled WGS sequence"/>
</dbReference>
<dbReference type="EMBL" id="DS469911">
    <property type="protein sequence ID" value="EDO31349.1"/>
    <property type="molecule type" value="Genomic_DNA"/>
</dbReference>
<dbReference type="Gene3D" id="3.90.70.10">
    <property type="entry name" value="Cysteine proteinases"/>
    <property type="match status" value="1"/>
</dbReference>
<feature type="non-terminal residue" evidence="3">
    <location>
        <position position="132"/>
    </location>
</feature>
<dbReference type="PROSITE" id="PS00640">
    <property type="entry name" value="THIOL_PROTEASE_ASN"/>
    <property type="match status" value="1"/>
</dbReference>
<dbReference type="InterPro" id="IPR000668">
    <property type="entry name" value="Peptidase_C1A_C"/>
</dbReference>
<dbReference type="GO" id="GO:0006508">
    <property type="term" value="P:proteolysis"/>
    <property type="evidence" value="ECO:0007669"/>
    <property type="project" value="InterPro"/>
</dbReference>
<dbReference type="CDD" id="cd02248">
    <property type="entry name" value="Peptidase_C1A"/>
    <property type="match status" value="1"/>
</dbReference>
<dbReference type="InterPro" id="IPR039417">
    <property type="entry name" value="Peptidase_C1A_papain-like"/>
</dbReference>